<feature type="compositionally biased region" description="Acidic residues" evidence="1">
    <location>
        <begin position="224"/>
        <end position="236"/>
    </location>
</feature>
<feature type="region of interest" description="Disordered" evidence="1">
    <location>
        <begin position="150"/>
        <end position="184"/>
    </location>
</feature>
<dbReference type="AlphaFoldDB" id="A0A183A0U5"/>
<sequence>LRNIFRHSPGGNSATRRTIRSGTSKLRKKAAVSSKLDGEESGLVKHALSIGSLFSRRTRRSQLKNDVSATSGFELREESEEASTTDSARPDLAYDGLALATASLDSPDGPQRLSLGIGSSKVTAPMRAPIAGETSSTTSTSSTIAGIVQPQAAASGQGRDPESGHHITSASRGPGPSAVSEPSLSHAQLLPPVVPRLQLDLPTPRALHGTQVKATGSRWPNPDLEPDDSVGGDEVDLGLADRQTDSGEHPPPSPSESVRVIIH</sequence>
<protein>
    <submittedName>
        <fullName evidence="2">CARMIL_C domain-containing protein</fullName>
    </submittedName>
</protein>
<dbReference type="WBParaSite" id="ECPE_0000058001-mRNA-1">
    <property type="protein sequence ID" value="ECPE_0000058001-mRNA-1"/>
    <property type="gene ID" value="ECPE_0000058001"/>
</dbReference>
<accession>A0A183A0U5</accession>
<proteinExistence type="predicted"/>
<organism evidence="2">
    <name type="scientific">Echinostoma caproni</name>
    <dbReference type="NCBI Taxonomy" id="27848"/>
    <lineage>
        <taxon>Eukaryota</taxon>
        <taxon>Metazoa</taxon>
        <taxon>Spiralia</taxon>
        <taxon>Lophotrochozoa</taxon>
        <taxon>Platyhelminthes</taxon>
        <taxon>Trematoda</taxon>
        <taxon>Digenea</taxon>
        <taxon>Plagiorchiida</taxon>
        <taxon>Echinostomata</taxon>
        <taxon>Echinostomatoidea</taxon>
        <taxon>Echinostomatidae</taxon>
        <taxon>Echinostoma</taxon>
    </lineage>
</organism>
<evidence type="ECO:0000313" key="2">
    <source>
        <dbReference type="WBParaSite" id="ECPE_0000058001-mRNA-1"/>
    </source>
</evidence>
<feature type="region of interest" description="Disordered" evidence="1">
    <location>
        <begin position="1"/>
        <end position="24"/>
    </location>
</feature>
<name>A0A183A0U5_9TREM</name>
<evidence type="ECO:0000256" key="1">
    <source>
        <dbReference type="SAM" id="MobiDB-lite"/>
    </source>
</evidence>
<feature type="region of interest" description="Disordered" evidence="1">
    <location>
        <begin position="202"/>
        <end position="263"/>
    </location>
</feature>
<feature type="region of interest" description="Disordered" evidence="1">
    <location>
        <begin position="59"/>
        <end position="90"/>
    </location>
</feature>
<feature type="compositionally biased region" description="Polar residues" evidence="1">
    <location>
        <begin position="10"/>
        <end position="24"/>
    </location>
</feature>
<reference evidence="2" key="1">
    <citation type="submission" date="2016-06" db="UniProtKB">
        <authorList>
            <consortium name="WormBaseParasite"/>
        </authorList>
    </citation>
    <scope>IDENTIFICATION</scope>
</reference>